<keyword evidence="4" id="KW-1185">Reference proteome</keyword>
<dbReference type="PANTHER" id="PTHR33542:SF3">
    <property type="entry name" value="SIROHYDROCHLORIN FERROCHELATASE, CHLOROPLASTIC"/>
    <property type="match status" value="1"/>
</dbReference>
<dbReference type="AlphaFoldDB" id="E3DP01"/>
<proteinExistence type="predicted"/>
<dbReference type="Gene3D" id="3.40.50.1400">
    <property type="match status" value="1"/>
</dbReference>
<dbReference type="GO" id="GO:0016829">
    <property type="term" value="F:lyase activity"/>
    <property type="evidence" value="ECO:0007669"/>
    <property type="project" value="UniProtKB-KW"/>
</dbReference>
<evidence type="ECO:0000256" key="1">
    <source>
        <dbReference type="ARBA" id="ARBA00022723"/>
    </source>
</evidence>
<name>E3DP01_HALPG</name>
<dbReference type="STRING" id="572479.Hprae_1507"/>
<evidence type="ECO:0000313" key="3">
    <source>
        <dbReference type="EMBL" id="ADO77634.1"/>
    </source>
</evidence>
<reference evidence="3 4" key="2">
    <citation type="journal article" date="2011" name="Stand. Genomic Sci.">
        <title>Complete genome sequence of the extremely halophilic Halanaerobium praevalens type strain (GSL).</title>
        <authorList>
            <person name="Ivanova N."/>
            <person name="Sikorski J."/>
            <person name="Chertkov O."/>
            <person name="Nolan M."/>
            <person name="Lucas S."/>
            <person name="Hammon N."/>
            <person name="Deshpande S."/>
            <person name="Cheng J.F."/>
            <person name="Tapia R."/>
            <person name="Han C."/>
            <person name="Goodwin L."/>
            <person name="Pitluck S."/>
            <person name="Huntemann M."/>
            <person name="Liolios K."/>
            <person name="Pagani I."/>
            <person name="Mavromatis K."/>
            <person name="Ovchinikova G."/>
            <person name="Pati A."/>
            <person name="Chen A."/>
            <person name="Palaniappan K."/>
            <person name="Land M."/>
            <person name="Hauser L."/>
            <person name="Brambilla E.M."/>
            <person name="Kannan K.P."/>
            <person name="Rohde M."/>
            <person name="Tindall B.J."/>
            <person name="Goker M."/>
            <person name="Detter J.C."/>
            <person name="Woyke T."/>
            <person name="Bristow J."/>
            <person name="Eisen J.A."/>
            <person name="Markowitz V."/>
            <person name="Hugenholtz P."/>
            <person name="Kyrpides N.C."/>
            <person name="Klenk H.P."/>
            <person name="Lapidus A."/>
        </authorList>
    </citation>
    <scope>NUCLEOTIDE SEQUENCE [LARGE SCALE GENOMIC DNA]</scope>
    <source>
        <strain evidence="4">ATCC 33744 / DSM 2228 / GSL</strain>
    </source>
</reference>
<dbReference type="KEGG" id="hpk:Hprae_1507"/>
<evidence type="ECO:0000313" key="4">
    <source>
        <dbReference type="Proteomes" id="UP000006866"/>
    </source>
</evidence>
<evidence type="ECO:0000256" key="2">
    <source>
        <dbReference type="ARBA" id="ARBA00023239"/>
    </source>
</evidence>
<keyword evidence="2" id="KW-0456">Lyase</keyword>
<dbReference type="EMBL" id="CP002175">
    <property type="protein sequence ID" value="ADO77634.1"/>
    <property type="molecule type" value="Genomic_DNA"/>
</dbReference>
<gene>
    <name evidence="3" type="ordered locus">Hprae_1507</name>
</gene>
<dbReference type="PANTHER" id="PTHR33542">
    <property type="entry name" value="SIROHYDROCHLORIN FERROCHELATASE, CHLOROPLASTIC"/>
    <property type="match status" value="1"/>
</dbReference>
<dbReference type="RefSeq" id="WP_014553657.1">
    <property type="nucleotide sequence ID" value="NC_017455.1"/>
</dbReference>
<dbReference type="SUPFAM" id="SSF53800">
    <property type="entry name" value="Chelatase"/>
    <property type="match status" value="1"/>
</dbReference>
<dbReference type="InterPro" id="IPR050963">
    <property type="entry name" value="Sirohydro_Cobaltochel/CbiX"/>
</dbReference>
<dbReference type="InterPro" id="IPR002762">
    <property type="entry name" value="CbiX-like"/>
</dbReference>
<organism evidence="3 4">
    <name type="scientific">Halanaerobium praevalens (strain ATCC 33744 / DSM 2228 / GSL)</name>
    <dbReference type="NCBI Taxonomy" id="572479"/>
    <lineage>
        <taxon>Bacteria</taxon>
        <taxon>Bacillati</taxon>
        <taxon>Bacillota</taxon>
        <taxon>Clostridia</taxon>
        <taxon>Halanaerobiales</taxon>
        <taxon>Halanaerobiaceae</taxon>
        <taxon>Halanaerobium</taxon>
    </lineage>
</organism>
<dbReference type="Proteomes" id="UP000006866">
    <property type="component" value="Chromosome"/>
</dbReference>
<dbReference type="eggNOG" id="COG2138">
    <property type="taxonomic scope" value="Bacteria"/>
</dbReference>
<dbReference type="PATRIC" id="fig|572479.3.peg.1527"/>
<keyword evidence="1" id="KW-0479">Metal-binding</keyword>
<accession>E3DP01</accession>
<reference evidence="4" key="1">
    <citation type="submission" date="2010-10" db="EMBL/GenBank/DDBJ databases">
        <title>The complete genome of Halanaerobium praevalens DSM 2228.</title>
        <authorList>
            <consortium name="US DOE Joint Genome Institute (JGI-PGF)"/>
            <person name="Lucas S."/>
            <person name="Copeland A."/>
            <person name="Lapidus A."/>
            <person name="Glavina del Rio T."/>
            <person name="Dalin E."/>
            <person name="Tice H."/>
            <person name="Bruce D."/>
            <person name="Goodwin L."/>
            <person name="Pitluck S."/>
            <person name="Kyrpides N."/>
            <person name="Mavromatis K."/>
            <person name="Ivanova N."/>
            <person name="Ovchinnikova G."/>
            <person name="Chertkov O."/>
            <person name="Detter J.C."/>
            <person name="Han C."/>
            <person name="Larimer F."/>
            <person name="Land M."/>
            <person name="Hauser L."/>
            <person name="Markowitz V."/>
            <person name="Cheng J.-F."/>
            <person name="Hugenholtz P."/>
            <person name="Woyke T."/>
            <person name="Wu D."/>
            <person name="Tindall B."/>
            <person name="Pomrenke H.G."/>
            <person name="Brambilla E."/>
            <person name="Klenk H.-P."/>
            <person name="Eisen J.A."/>
        </authorList>
    </citation>
    <scope>NUCLEOTIDE SEQUENCE [LARGE SCALE GENOMIC DNA]</scope>
    <source>
        <strain evidence="4">ATCC 33744 / DSM 2228 / GSL</strain>
    </source>
</reference>
<dbReference type="OrthoDB" id="9797895at2"/>
<protein>
    <submittedName>
        <fullName evidence="3">Cobalamin (Vitamin B12) biosynthesis CbiX protein</fullName>
    </submittedName>
</protein>
<sequence>MKNKKVLVVVSHGSKRKPSNEEFKTFINDLNKLNTKHKEKLESGSFKLNEFYTKIEGAHLEFAEPQLESVIEALIKKGYEKLEILPLFIFAGYHVLEDIPSRMKKLEENYQQLDYKILKHPAANNNFTDYIFQNIIS</sequence>
<dbReference type="HOGENOM" id="CLU_065901_2_0_9"/>
<dbReference type="CDD" id="cd03416">
    <property type="entry name" value="CbiX_SirB_N"/>
    <property type="match status" value="1"/>
</dbReference>
<dbReference type="Pfam" id="PF01903">
    <property type="entry name" value="CbiX"/>
    <property type="match status" value="1"/>
</dbReference>
<dbReference type="GO" id="GO:0046872">
    <property type="term" value="F:metal ion binding"/>
    <property type="evidence" value="ECO:0007669"/>
    <property type="project" value="UniProtKB-KW"/>
</dbReference>